<evidence type="ECO:0000259" key="1">
    <source>
        <dbReference type="Pfam" id="PF13799"/>
    </source>
</evidence>
<reference evidence="2 3" key="1">
    <citation type="submission" date="2018-09" db="EMBL/GenBank/DDBJ databases">
        <title>Paenibacillus aracenensis nov. sp. isolated from a cave in southern Spain.</title>
        <authorList>
            <person name="Jurado V."/>
            <person name="Gutierrez-Patricio S."/>
            <person name="Gonzalez-Pimentel J.L."/>
            <person name="Miller A.Z."/>
            <person name="Laiz L."/>
            <person name="Saiz-Jimenez C."/>
        </authorList>
    </citation>
    <scope>NUCLEOTIDE SEQUENCE [LARGE SCALE GENOMIC DNA]</scope>
    <source>
        <strain evidence="2 3">JCM 19203</strain>
    </source>
</reference>
<organism evidence="2 3">
    <name type="scientific">Paenibacillus pinisoli</name>
    <dbReference type="NCBI Taxonomy" id="1276110"/>
    <lineage>
        <taxon>Bacteria</taxon>
        <taxon>Bacillati</taxon>
        <taxon>Bacillota</taxon>
        <taxon>Bacilli</taxon>
        <taxon>Bacillales</taxon>
        <taxon>Paenibacillaceae</taxon>
        <taxon>Paenibacillus</taxon>
    </lineage>
</organism>
<feature type="domain" description="DUF4183" evidence="1">
    <location>
        <begin position="3"/>
        <end position="66"/>
    </location>
</feature>
<dbReference type="AlphaFoldDB" id="A0A3A6PLM7"/>
<proteinExistence type="predicted"/>
<evidence type="ECO:0000313" key="3">
    <source>
        <dbReference type="Proteomes" id="UP000267798"/>
    </source>
</evidence>
<dbReference type="Pfam" id="PF13799">
    <property type="entry name" value="DUF4183"/>
    <property type="match status" value="1"/>
</dbReference>
<evidence type="ECO:0000313" key="2">
    <source>
        <dbReference type="EMBL" id="RJX36983.1"/>
    </source>
</evidence>
<comment type="caution">
    <text evidence="2">The sequence shown here is derived from an EMBL/GenBank/DDBJ whole genome shotgun (WGS) entry which is preliminary data.</text>
</comment>
<name>A0A3A6PLM7_9BACL</name>
<accession>A0A3A6PLM7</accession>
<keyword evidence="3" id="KW-1185">Reference proteome</keyword>
<dbReference type="InterPro" id="IPR025237">
    <property type="entry name" value="DUF4183"/>
</dbReference>
<sequence length="71" mass="8111">MKRTYREEDAIPGYTSRIPRKGKILLANVFVDGMLQAPELYRTAQGELHFLSDQPPPAESRIIAQFIVIRP</sequence>
<gene>
    <name evidence="2" type="ORF">D3P09_26130</name>
</gene>
<protein>
    <recommendedName>
        <fullName evidence="1">DUF4183 domain-containing protein</fullName>
    </recommendedName>
</protein>
<dbReference type="EMBL" id="QXQB01000008">
    <property type="protein sequence ID" value="RJX36983.1"/>
    <property type="molecule type" value="Genomic_DNA"/>
</dbReference>
<dbReference type="Proteomes" id="UP000267798">
    <property type="component" value="Unassembled WGS sequence"/>
</dbReference>